<feature type="transmembrane region" description="Helical" evidence="7">
    <location>
        <begin position="181"/>
        <end position="206"/>
    </location>
</feature>
<evidence type="ECO:0000256" key="7">
    <source>
        <dbReference type="SAM" id="Phobius"/>
    </source>
</evidence>
<evidence type="ECO:0000256" key="1">
    <source>
        <dbReference type="ARBA" id="ARBA00004651"/>
    </source>
</evidence>
<keyword evidence="9" id="KW-1185">Reference proteome</keyword>
<dbReference type="Pfam" id="PF07690">
    <property type="entry name" value="MFS_1"/>
    <property type="match status" value="1"/>
</dbReference>
<evidence type="ECO:0000313" key="9">
    <source>
        <dbReference type="Proteomes" id="UP000306145"/>
    </source>
</evidence>
<protein>
    <submittedName>
        <fullName evidence="8">MFS transporter</fullName>
    </submittedName>
</protein>
<proteinExistence type="predicted"/>
<organism evidence="8 9">
    <name type="scientific">Micromonospora orduensis</name>
    <dbReference type="NCBI Taxonomy" id="1420891"/>
    <lineage>
        <taxon>Bacteria</taxon>
        <taxon>Bacillati</taxon>
        <taxon>Actinomycetota</taxon>
        <taxon>Actinomycetes</taxon>
        <taxon>Micromonosporales</taxon>
        <taxon>Micromonosporaceae</taxon>
        <taxon>Micromonospora</taxon>
    </lineage>
</organism>
<sequence length="446" mass="47373">MGDIGVRTRRRPTSDQGQGRSRRRAGWLDSPRMTNLAKTRGQRRLPRDFYLVLSSQGVSLIGSEMQQIALPLWVYQATGGSTLSAGVAFAFQFVPIVLLAPWAGYIADRFDRRKLMIICELSATVMVAITLLGLHYGIVPLVIVTASVTRVFNAVTMPAMQAIIVNTVPEEDRARSASRSTALFAIVQIAAPLAGTAIGGTLGFQVVLIIDILSFLLSALLLLPLAPCPGVPALRNAVRSTWHAFRDNSSTLFRWTLGTEAVFFLLWGADAALALLILGDRFGTATAGIFSAAMGVGWVLASALIPARFKQQPIRMIAAGAACGPIAAVAFVALVPYGLAAAFLPGVLVGVGNLAVVIGATTIFQKEAGAEVAGRLFAVRRAVLNSMLTVSYLLLPGVAAAGFGKGPTLILFSILMFVAVQVMAWLTVRRTADVTTKEEPEVLVRG</sequence>
<dbReference type="OrthoDB" id="4544213at2"/>
<evidence type="ECO:0000256" key="5">
    <source>
        <dbReference type="ARBA" id="ARBA00023136"/>
    </source>
</evidence>
<accession>A0A5C4QX77</accession>
<gene>
    <name evidence="8" type="ORF">FHG89_06845</name>
</gene>
<feature type="transmembrane region" description="Helical" evidence="7">
    <location>
        <begin position="212"/>
        <end position="234"/>
    </location>
</feature>
<dbReference type="AlphaFoldDB" id="A0A5C4QX77"/>
<feature type="transmembrane region" description="Helical" evidence="7">
    <location>
        <begin position="343"/>
        <end position="364"/>
    </location>
</feature>
<feature type="transmembrane region" description="Helical" evidence="7">
    <location>
        <begin position="409"/>
        <end position="428"/>
    </location>
</feature>
<feature type="transmembrane region" description="Helical" evidence="7">
    <location>
        <begin position="384"/>
        <end position="403"/>
    </location>
</feature>
<feature type="transmembrane region" description="Helical" evidence="7">
    <location>
        <begin position="317"/>
        <end position="337"/>
    </location>
</feature>
<feature type="transmembrane region" description="Helical" evidence="7">
    <location>
        <begin position="115"/>
        <end position="139"/>
    </location>
</feature>
<evidence type="ECO:0000256" key="4">
    <source>
        <dbReference type="ARBA" id="ARBA00022989"/>
    </source>
</evidence>
<dbReference type="GO" id="GO:0022857">
    <property type="term" value="F:transmembrane transporter activity"/>
    <property type="evidence" value="ECO:0007669"/>
    <property type="project" value="InterPro"/>
</dbReference>
<name>A0A5C4QX77_9ACTN</name>
<dbReference type="PANTHER" id="PTHR23513:SF11">
    <property type="entry name" value="STAPHYLOFERRIN A TRANSPORTER"/>
    <property type="match status" value="1"/>
</dbReference>
<keyword evidence="2" id="KW-1003">Cell membrane</keyword>
<feature type="region of interest" description="Disordered" evidence="6">
    <location>
        <begin position="1"/>
        <end position="25"/>
    </location>
</feature>
<evidence type="ECO:0000256" key="3">
    <source>
        <dbReference type="ARBA" id="ARBA00022692"/>
    </source>
</evidence>
<dbReference type="Proteomes" id="UP000306145">
    <property type="component" value="Unassembled WGS sequence"/>
</dbReference>
<feature type="transmembrane region" description="Helical" evidence="7">
    <location>
        <begin position="285"/>
        <end position="305"/>
    </location>
</feature>
<dbReference type="EMBL" id="VDFY01000106">
    <property type="protein sequence ID" value="TNH30583.1"/>
    <property type="molecule type" value="Genomic_DNA"/>
</dbReference>
<feature type="transmembrane region" description="Helical" evidence="7">
    <location>
        <begin position="255"/>
        <end position="279"/>
    </location>
</feature>
<comment type="subcellular location">
    <subcellularLocation>
        <location evidence="1">Cell membrane</location>
        <topology evidence="1">Multi-pass membrane protein</topology>
    </subcellularLocation>
</comment>
<keyword evidence="4 7" id="KW-1133">Transmembrane helix</keyword>
<dbReference type="CDD" id="cd06173">
    <property type="entry name" value="MFS_MefA_like"/>
    <property type="match status" value="1"/>
</dbReference>
<evidence type="ECO:0000313" key="8">
    <source>
        <dbReference type="EMBL" id="TNH30583.1"/>
    </source>
</evidence>
<dbReference type="PANTHER" id="PTHR23513">
    <property type="entry name" value="INTEGRAL MEMBRANE EFFLUX PROTEIN-RELATED"/>
    <property type="match status" value="1"/>
</dbReference>
<evidence type="ECO:0000256" key="6">
    <source>
        <dbReference type="SAM" id="MobiDB-lite"/>
    </source>
</evidence>
<reference evidence="8 9" key="1">
    <citation type="submission" date="2019-06" db="EMBL/GenBank/DDBJ databases">
        <title>Micromonospora ordensis sp. nov., isolated from deep marine sediment.</title>
        <authorList>
            <person name="Veyisoglu A."/>
            <person name="Carro L."/>
            <person name="Klenk H.-P."/>
            <person name="Sahin N."/>
        </authorList>
    </citation>
    <scope>NUCLEOTIDE SEQUENCE [LARGE SCALE GENOMIC DNA]</scope>
    <source>
        <strain evidence="8 9">S2509</strain>
    </source>
</reference>
<dbReference type="Gene3D" id="1.20.1250.20">
    <property type="entry name" value="MFS general substrate transporter like domains"/>
    <property type="match status" value="1"/>
</dbReference>
<keyword evidence="3 7" id="KW-0812">Transmembrane</keyword>
<keyword evidence="5 7" id="KW-0472">Membrane</keyword>
<dbReference type="GO" id="GO:0005886">
    <property type="term" value="C:plasma membrane"/>
    <property type="evidence" value="ECO:0007669"/>
    <property type="project" value="UniProtKB-SubCell"/>
</dbReference>
<dbReference type="InterPro" id="IPR036259">
    <property type="entry name" value="MFS_trans_sf"/>
</dbReference>
<evidence type="ECO:0000256" key="2">
    <source>
        <dbReference type="ARBA" id="ARBA00022475"/>
    </source>
</evidence>
<dbReference type="SUPFAM" id="SSF103473">
    <property type="entry name" value="MFS general substrate transporter"/>
    <property type="match status" value="1"/>
</dbReference>
<comment type="caution">
    <text evidence="8">The sequence shown here is derived from an EMBL/GenBank/DDBJ whole genome shotgun (WGS) entry which is preliminary data.</text>
</comment>
<dbReference type="InterPro" id="IPR011701">
    <property type="entry name" value="MFS"/>
</dbReference>
<feature type="transmembrane region" description="Helical" evidence="7">
    <location>
        <begin position="82"/>
        <end position="103"/>
    </location>
</feature>